<feature type="compositionally biased region" description="Basic and acidic residues" evidence="6">
    <location>
        <begin position="200"/>
        <end position="211"/>
    </location>
</feature>
<organism evidence="7 8">
    <name type="scientific">Setaria viridis</name>
    <name type="common">Green bristlegrass</name>
    <name type="synonym">Setaria italica subsp. viridis</name>
    <dbReference type="NCBI Taxonomy" id="4556"/>
    <lineage>
        <taxon>Eukaryota</taxon>
        <taxon>Viridiplantae</taxon>
        <taxon>Streptophyta</taxon>
        <taxon>Embryophyta</taxon>
        <taxon>Tracheophyta</taxon>
        <taxon>Spermatophyta</taxon>
        <taxon>Magnoliopsida</taxon>
        <taxon>Liliopsida</taxon>
        <taxon>Poales</taxon>
        <taxon>Poaceae</taxon>
        <taxon>PACMAD clade</taxon>
        <taxon>Panicoideae</taxon>
        <taxon>Panicodae</taxon>
        <taxon>Paniceae</taxon>
        <taxon>Cenchrinae</taxon>
        <taxon>Setaria</taxon>
    </lineage>
</organism>
<name>A0A4U6TSM6_SETVI</name>
<keyword evidence="4" id="KW-0472">Membrane</keyword>
<evidence type="ECO:0000256" key="2">
    <source>
        <dbReference type="ARBA" id="ARBA00022692"/>
    </source>
</evidence>
<evidence type="ECO:0000256" key="3">
    <source>
        <dbReference type="ARBA" id="ARBA00022989"/>
    </source>
</evidence>
<dbReference type="EMBL" id="CM016558">
    <property type="protein sequence ID" value="TKW05681.1"/>
    <property type="molecule type" value="Genomic_DNA"/>
</dbReference>
<dbReference type="Proteomes" id="UP000298652">
    <property type="component" value="Chromosome 7"/>
</dbReference>
<evidence type="ECO:0000313" key="7">
    <source>
        <dbReference type="EMBL" id="TKW05681.1"/>
    </source>
</evidence>
<dbReference type="PANTHER" id="PTHR31509">
    <property type="entry name" value="BPS1-LIKE PROTEIN"/>
    <property type="match status" value="1"/>
</dbReference>
<feature type="compositionally biased region" description="Basic residues" evidence="6">
    <location>
        <begin position="182"/>
        <end position="199"/>
    </location>
</feature>
<proteinExistence type="inferred from homology"/>
<dbReference type="Gramene" id="TKW05681">
    <property type="protein sequence ID" value="TKW05681"/>
    <property type="gene ID" value="SEVIR_7G192600v2"/>
</dbReference>
<feature type="region of interest" description="Disordered" evidence="6">
    <location>
        <begin position="1"/>
        <end position="24"/>
    </location>
</feature>
<keyword evidence="8" id="KW-1185">Reference proteome</keyword>
<feature type="compositionally biased region" description="Low complexity" evidence="6">
    <location>
        <begin position="15"/>
        <end position="24"/>
    </location>
</feature>
<gene>
    <name evidence="7" type="ORF">SEVIR_7G192600v2</name>
</gene>
<accession>A0A4U6TSM6</accession>
<evidence type="ECO:0000256" key="5">
    <source>
        <dbReference type="ARBA" id="ARBA00035114"/>
    </source>
</evidence>
<protein>
    <submittedName>
        <fullName evidence="7">Uncharacterized protein</fullName>
    </submittedName>
</protein>
<evidence type="ECO:0000256" key="1">
    <source>
        <dbReference type="ARBA" id="ARBA00004167"/>
    </source>
</evidence>
<dbReference type="InterPro" id="IPR008511">
    <property type="entry name" value="ROH1-like"/>
</dbReference>
<comment type="similarity">
    <text evidence="5">Belongs to the ROH1 family.</text>
</comment>
<reference evidence="7" key="1">
    <citation type="submission" date="2019-03" db="EMBL/GenBank/DDBJ databases">
        <title>WGS assembly of Setaria viridis.</title>
        <authorList>
            <person name="Huang P."/>
            <person name="Jenkins J."/>
            <person name="Grimwood J."/>
            <person name="Barry K."/>
            <person name="Healey A."/>
            <person name="Mamidi S."/>
            <person name="Sreedasyam A."/>
            <person name="Shu S."/>
            <person name="Feldman M."/>
            <person name="Wu J."/>
            <person name="Yu Y."/>
            <person name="Chen C."/>
            <person name="Johnson J."/>
            <person name="Rokhsar D."/>
            <person name="Baxter I."/>
            <person name="Schmutz J."/>
            <person name="Brutnell T."/>
            <person name="Kellogg E."/>
        </authorList>
    </citation>
    <scope>NUCLEOTIDE SEQUENCE [LARGE SCALE GENOMIC DNA]</scope>
</reference>
<dbReference type="Pfam" id="PF05633">
    <property type="entry name" value="ROH1-like"/>
    <property type="match status" value="1"/>
</dbReference>
<evidence type="ECO:0000256" key="6">
    <source>
        <dbReference type="SAM" id="MobiDB-lite"/>
    </source>
</evidence>
<keyword evidence="3" id="KW-1133">Transmembrane helix</keyword>
<keyword evidence="2" id="KW-0812">Transmembrane</keyword>
<dbReference type="GO" id="GO:0016020">
    <property type="term" value="C:membrane"/>
    <property type="evidence" value="ECO:0007669"/>
    <property type="project" value="UniProtKB-SubCell"/>
</dbReference>
<dbReference type="AlphaFoldDB" id="A0A4U6TSM6"/>
<feature type="region of interest" description="Disordered" evidence="6">
    <location>
        <begin position="137"/>
        <end position="211"/>
    </location>
</feature>
<feature type="compositionally biased region" description="Low complexity" evidence="6">
    <location>
        <begin position="138"/>
        <end position="175"/>
    </location>
</feature>
<evidence type="ECO:0000256" key="4">
    <source>
        <dbReference type="ARBA" id="ARBA00023136"/>
    </source>
</evidence>
<evidence type="ECO:0000313" key="8">
    <source>
        <dbReference type="Proteomes" id="UP000298652"/>
    </source>
</evidence>
<comment type="subcellular location">
    <subcellularLocation>
        <location evidence="1">Membrane</location>
        <topology evidence="1">Single-pass membrane protein</topology>
    </subcellularLocation>
</comment>
<sequence>MVPPIPPLPRPHRSPPSAAPSAPSVADAFQRRVADLLDDLLAPNGDDLLSLTWTARLLDAFLLCLEEFCTLLFGPEAGAAVRPPLDRLVADFFDRAVKALDLSNIIRDGLDLVGGLGAGDGIGGVDGDGRRQIRLHQGSVASRSRSSAGAGEGEAAPVGSAAEEVGPAEAAWHAGAGSGAGRQRHGRRRQQGRWKRQVAGRRDRGERGATG</sequence>